<accession>A0AAD2FBS1</accession>
<name>A0AAD2FBS1_9STRA</name>
<dbReference type="InterPro" id="IPR018616">
    <property type="entry name" value="GUCD1"/>
</dbReference>
<dbReference type="EMBL" id="CAKOGP040000036">
    <property type="protein sequence ID" value="CAJ1928200.1"/>
    <property type="molecule type" value="Genomic_DNA"/>
</dbReference>
<dbReference type="Pfam" id="PF09778">
    <property type="entry name" value="Guanylate_cyc_2"/>
    <property type="match status" value="1"/>
</dbReference>
<protein>
    <submittedName>
        <fullName evidence="2">Uncharacterized protein</fullName>
    </submittedName>
</protein>
<evidence type="ECO:0000313" key="2">
    <source>
        <dbReference type="EMBL" id="CAJ1928200.1"/>
    </source>
</evidence>
<feature type="compositionally biased region" description="Basic and acidic residues" evidence="1">
    <location>
        <begin position="32"/>
        <end position="41"/>
    </location>
</feature>
<comment type="caution">
    <text evidence="2">The sequence shown here is derived from an EMBL/GenBank/DDBJ whole genome shotgun (WGS) entry which is preliminary data.</text>
</comment>
<reference evidence="2" key="1">
    <citation type="submission" date="2023-08" db="EMBL/GenBank/DDBJ databases">
        <authorList>
            <person name="Audoor S."/>
            <person name="Bilcke G."/>
        </authorList>
    </citation>
    <scope>NUCLEOTIDE SEQUENCE</scope>
</reference>
<gene>
    <name evidence="2" type="ORF">CYCCA115_LOCUS1417</name>
</gene>
<dbReference type="AlphaFoldDB" id="A0AAD2FBS1"/>
<dbReference type="Proteomes" id="UP001295423">
    <property type="component" value="Unassembled WGS sequence"/>
</dbReference>
<feature type="compositionally biased region" description="Low complexity" evidence="1">
    <location>
        <begin position="43"/>
        <end position="53"/>
    </location>
</feature>
<evidence type="ECO:0000313" key="3">
    <source>
        <dbReference type="Proteomes" id="UP001295423"/>
    </source>
</evidence>
<dbReference type="PANTHER" id="PTHR31400">
    <property type="entry name" value="GUANYLYL CYCLASE DOMAIN CONTAINING PROTEIN 1 GUCD1"/>
    <property type="match status" value="1"/>
</dbReference>
<organism evidence="2 3">
    <name type="scientific">Cylindrotheca closterium</name>
    <dbReference type="NCBI Taxonomy" id="2856"/>
    <lineage>
        <taxon>Eukaryota</taxon>
        <taxon>Sar</taxon>
        <taxon>Stramenopiles</taxon>
        <taxon>Ochrophyta</taxon>
        <taxon>Bacillariophyta</taxon>
        <taxon>Bacillariophyceae</taxon>
        <taxon>Bacillariophycidae</taxon>
        <taxon>Bacillariales</taxon>
        <taxon>Bacillariaceae</taxon>
        <taxon>Cylindrotheca</taxon>
    </lineage>
</organism>
<keyword evidence="3" id="KW-1185">Reference proteome</keyword>
<sequence length="315" mass="35572">MNNVDDHLASTHETTPLQGTFVASLKEKIRSSIGMDSREQDNNDVNKSNNKNRLNNNSVVIDALESLLHEKISESQLQSNDHSGITTMYHCKQLESWDCGIACLLMVNRWLSTQNKEYSSKMVPEDEKLRETLIGNIGAKSIWTADLVLELHKLLGQGSSADYIFCSKNMGVDESYKDFGYYRDNFARDQERVNDAFVELQTCSTSCFSTSHLPLPLVMNAVSHPNCIAIALVDNTKLHGFDWSEYLGHYVIICGCSSDPSHLDLTTNVQNEDRCLVLKNTGRDDDPTMYVLPSRFERSWRASGTDDDIVFVIRQ</sequence>
<feature type="region of interest" description="Disordered" evidence="1">
    <location>
        <begin position="32"/>
        <end position="53"/>
    </location>
</feature>
<evidence type="ECO:0000256" key="1">
    <source>
        <dbReference type="SAM" id="MobiDB-lite"/>
    </source>
</evidence>
<proteinExistence type="predicted"/>
<dbReference type="PANTHER" id="PTHR31400:SF1">
    <property type="entry name" value="PROTEIN GUCD1"/>
    <property type="match status" value="1"/>
</dbReference>